<dbReference type="InterPro" id="IPR008271">
    <property type="entry name" value="Ser/Thr_kinase_AS"/>
</dbReference>
<feature type="domain" description="Protein kinase" evidence="6">
    <location>
        <begin position="1"/>
        <end position="307"/>
    </location>
</feature>
<dbReference type="InterPro" id="IPR011009">
    <property type="entry name" value="Kinase-like_dom_sf"/>
</dbReference>
<dbReference type="GO" id="GO:0016605">
    <property type="term" value="C:PML body"/>
    <property type="evidence" value="ECO:0007669"/>
    <property type="project" value="TreeGrafter"/>
</dbReference>
<dbReference type="GO" id="GO:0005524">
    <property type="term" value="F:ATP binding"/>
    <property type="evidence" value="ECO:0007669"/>
    <property type="project" value="UniProtKB-KW"/>
</dbReference>
<reference evidence="7" key="2">
    <citation type="submission" date="2025-09" db="UniProtKB">
        <authorList>
            <consortium name="Ensembl"/>
        </authorList>
    </citation>
    <scope>IDENTIFICATION</scope>
</reference>
<evidence type="ECO:0000313" key="8">
    <source>
        <dbReference type="Proteomes" id="UP000265020"/>
    </source>
</evidence>
<dbReference type="InterPro" id="IPR000719">
    <property type="entry name" value="Prot_kinase_dom"/>
</dbReference>
<keyword evidence="8" id="KW-1185">Reference proteome</keyword>
<reference evidence="7" key="1">
    <citation type="submission" date="2025-08" db="UniProtKB">
        <authorList>
            <consortium name="Ensembl"/>
        </authorList>
    </citation>
    <scope>IDENTIFICATION</scope>
</reference>
<dbReference type="Proteomes" id="UP000265020">
    <property type="component" value="Unassembled WGS sequence"/>
</dbReference>
<accession>A0A3Q2E230</accession>
<dbReference type="AlphaFoldDB" id="A0A3Q2E230"/>
<keyword evidence="1" id="KW-0723">Serine/threonine-protein kinase</keyword>
<dbReference type="GO" id="GO:0005737">
    <property type="term" value="C:cytoplasm"/>
    <property type="evidence" value="ECO:0007669"/>
    <property type="project" value="TreeGrafter"/>
</dbReference>
<evidence type="ECO:0000256" key="4">
    <source>
        <dbReference type="ARBA" id="ARBA00022777"/>
    </source>
</evidence>
<name>A0A3Q2E230_CYPVA</name>
<keyword evidence="5" id="KW-0067">ATP-binding</keyword>
<dbReference type="GO" id="GO:0004713">
    <property type="term" value="F:protein tyrosine kinase activity"/>
    <property type="evidence" value="ECO:0007669"/>
    <property type="project" value="TreeGrafter"/>
</dbReference>
<dbReference type="PROSITE" id="PS00108">
    <property type="entry name" value="PROTEIN_KINASE_ST"/>
    <property type="match status" value="1"/>
</dbReference>
<dbReference type="GO" id="GO:0045944">
    <property type="term" value="P:positive regulation of transcription by RNA polymerase II"/>
    <property type="evidence" value="ECO:0007669"/>
    <property type="project" value="TreeGrafter"/>
</dbReference>
<dbReference type="GeneTree" id="ENSGT00940000167918"/>
<dbReference type="STRING" id="28743.ENSCVAP00000026197"/>
<dbReference type="PANTHER" id="PTHR24058:SF53">
    <property type="entry name" value="HOMEODOMAIN-INTERACTING PROTEIN KINASE 2"/>
    <property type="match status" value="1"/>
</dbReference>
<dbReference type="Ensembl" id="ENSCVAT00000016057.1">
    <property type="protein sequence ID" value="ENSCVAP00000026197.1"/>
    <property type="gene ID" value="ENSCVAG00000011582.1"/>
</dbReference>
<sequence>HASLPSCSFGPPDMDLENEANKYSFKKRLFFGPTRQVVMCINRDTGENDHKDTTIKEKKILNKIKALGSENYNIMKFYEDFYYQTKQCLVFEKLDIDLEYFTEVIIDAGLHLCDIRLIAQQVLVALDFLHSNGIAHRDIKPNNIMLVDRSSLKVKLIDMGFSEEIEKMENICINPFPYMPPEEILRDKPDASLDMWCLALTLIYFYLKANLFTYNTFEEILAAIVKMLGEPHCSNNFSSCKIVIEKYDPELKLKSLDDLLEIRPATQDPIEREDLLSFIDLLKQMLVPTPQERITSAAHFPVSHTRALHFRGIPAMQSSAARDKN</sequence>
<dbReference type="GO" id="GO:0042771">
    <property type="term" value="P:intrinsic apoptotic signaling pathway in response to DNA damage by p53 class mediator"/>
    <property type="evidence" value="ECO:0007669"/>
    <property type="project" value="TreeGrafter"/>
</dbReference>
<keyword evidence="2" id="KW-0808">Transferase</keyword>
<dbReference type="GO" id="GO:0046332">
    <property type="term" value="F:SMAD binding"/>
    <property type="evidence" value="ECO:0007669"/>
    <property type="project" value="TreeGrafter"/>
</dbReference>
<evidence type="ECO:0000256" key="5">
    <source>
        <dbReference type="ARBA" id="ARBA00022840"/>
    </source>
</evidence>
<keyword evidence="4" id="KW-0418">Kinase</keyword>
<evidence type="ECO:0000259" key="6">
    <source>
        <dbReference type="PROSITE" id="PS50011"/>
    </source>
</evidence>
<dbReference type="Gene3D" id="1.10.510.10">
    <property type="entry name" value="Transferase(Phosphotransferase) domain 1"/>
    <property type="match status" value="1"/>
</dbReference>
<dbReference type="GO" id="GO:0003714">
    <property type="term" value="F:transcription corepressor activity"/>
    <property type="evidence" value="ECO:0007669"/>
    <property type="project" value="TreeGrafter"/>
</dbReference>
<evidence type="ECO:0000256" key="3">
    <source>
        <dbReference type="ARBA" id="ARBA00022741"/>
    </source>
</evidence>
<dbReference type="SMART" id="SM00220">
    <property type="entry name" value="S_TKc"/>
    <property type="match status" value="1"/>
</dbReference>
<dbReference type="SUPFAM" id="SSF56112">
    <property type="entry name" value="Protein kinase-like (PK-like)"/>
    <property type="match status" value="1"/>
</dbReference>
<dbReference type="PROSITE" id="PS50011">
    <property type="entry name" value="PROTEIN_KINASE_DOM"/>
    <property type="match status" value="1"/>
</dbReference>
<dbReference type="GO" id="GO:0003713">
    <property type="term" value="F:transcription coactivator activity"/>
    <property type="evidence" value="ECO:0007669"/>
    <property type="project" value="TreeGrafter"/>
</dbReference>
<evidence type="ECO:0000256" key="1">
    <source>
        <dbReference type="ARBA" id="ARBA00022527"/>
    </source>
</evidence>
<dbReference type="InterPro" id="IPR050494">
    <property type="entry name" value="Ser_Thr_dual-spec_kinase"/>
</dbReference>
<dbReference type="PANTHER" id="PTHR24058">
    <property type="entry name" value="DUAL SPECIFICITY PROTEIN KINASE"/>
    <property type="match status" value="1"/>
</dbReference>
<keyword evidence="3" id="KW-0547">Nucleotide-binding</keyword>
<dbReference type="GO" id="GO:0007224">
    <property type="term" value="P:smoothened signaling pathway"/>
    <property type="evidence" value="ECO:0007669"/>
    <property type="project" value="TreeGrafter"/>
</dbReference>
<protein>
    <recommendedName>
        <fullName evidence="6">Protein kinase domain-containing protein</fullName>
    </recommendedName>
</protein>
<proteinExistence type="predicted"/>
<evidence type="ECO:0000256" key="2">
    <source>
        <dbReference type="ARBA" id="ARBA00022679"/>
    </source>
</evidence>
<dbReference type="Pfam" id="PF00069">
    <property type="entry name" value="Pkinase"/>
    <property type="match status" value="1"/>
</dbReference>
<evidence type="ECO:0000313" key="7">
    <source>
        <dbReference type="Ensembl" id="ENSCVAP00000026197.1"/>
    </source>
</evidence>
<dbReference type="GO" id="GO:0004674">
    <property type="term" value="F:protein serine/threonine kinase activity"/>
    <property type="evidence" value="ECO:0007669"/>
    <property type="project" value="UniProtKB-KW"/>
</dbReference>
<organism evidence="7 8">
    <name type="scientific">Cyprinodon variegatus</name>
    <name type="common">Sheepshead minnow</name>
    <dbReference type="NCBI Taxonomy" id="28743"/>
    <lineage>
        <taxon>Eukaryota</taxon>
        <taxon>Metazoa</taxon>
        <taxon>Chordata</taxon>
        <taxon>Craniata</taxon>
        <taxon>Vertebrata</taxon>
        <taxon>Euteleostomi</taxon>
        <taxon>Actinopterygii</taxon>
        <taxon>Neopterygii</taxon>
        <taxon>Teleostei</taxon>
        <taxon>Neoteleostei</taxon>
        <taxon>Acanthomorphata</taxon>
        <taxon>Ovalentaria</taxon>
        <taxon>Atherinomorphae</taxon>
        <taxon>Cyprinodontiformes</taxon>
        <taxon>Cyprinodontidae</taxon>
        <taxon>Cyprinodon</taxon>
    </lineage>
</organism>